<dbReference type="Gene3D" id="2.160.10.10">
    <property type="entry name" value="Hexapeptide repeat proteins"/>
    <property type="match status" value="1"/>
</dbReference>
<dbReference type="Gene3D" id="1.10.3130.10">
    <property type="entry name" value="serine acetyltransferase, domain 1"/>
    <property type="match status" value="1"/>
</dbReference>
<evidence type="ECO:0000313" key="12">
    <source>
        <dbReference type="Proteomes" id="UP001298681"/>
    </source>
</evidence>
<dbReference type="InterPro" id="IPR045304">
    <property type="entry name" value="LbH_SAT"/>
</dbReference>
<comment type="catalytic activity">
    <reaction evidence="9 10">
        <text>L-serine + acetyl-CoA = O-acetyl-L-serine + CoA</text>
        <dbReference type="Rhea" id="RHEA:24560"/>
        <dbReference type="ChEBI" id="CHEBI:33384"/>
        <dbReference type="ChEBI" id="CHEBI:57287"/>
        <dbReference type="ChEBI" id="CHEBI:57288"/>
        <dbReference type="ChEBI" id="CHEBI:58340"/>
        <dbReference type="EC" id="2.3.1.30"/>
    </reaction>
</comment>
<dbReference type="InterPro" id="IPR005881">
    <property type="entry name" value="Ser_O-AcTrfase"/>
</dbReference>
<sequence>MFDQLKAELDSIMERDPAARSRWEVYFLYSGFKAVRSYRKAHWFYQHGHKFIARWISQRARHKTGIEIHPGATIGKGLFIDHGMGVVIGETTEIGDNCTLYQNVTLGGTGKEQGKRHPTLGNNVMVGSGAKVLGPFKVGDNARVAAGAVVLDEVPANATAVGVPARVVRINGVKPNSLDQVHVADPVSQELCRMQAKCLNLQTRLEALEKERARSLEDPEREESVQ</sequence>
<dbReference type="SUPFAM" id="SSF51161">
    <property type="entry name" value="Trimeric LpxA-like enzymes"/>
    <property type="match status" value="1"/>
</dbReference>
<evidence type="ECO:0000256" key="1">
    <source>
        <dbReference type="ARBA" id="ARBA00004876"/>
    </source>
</evidence>
<dbReference type="EMBL" id="JAKNHQ010000024">
    <property type="protein sequence ID" value="MCG4611843.1"/>
    <property type="molecule type" value="Genomic_DNA"/>
</dbReference>
<dbReference type="RefSeq" id="WP_191448832.1">
    <property type="nucleotide sequence ID" value="NZ_JAKNHQ010000024.1"/>
</dbReference>
<dbReference type="NCBIfam" id="TIGR01172">
    <property type="entry name" value="cysE"/>
    <property type="match status" value="1"/>
</dbReference>
<protein>
    <recommendedName>
        <fullName evidence="4 10">Serine acetyltransferase</fullName>
        <ecNumber evidence="3 10">2.3.1.30</ecNumber>
    </recommendedName>
</protein>
<keyword evidence="12" id="KW-1185">Reference proteome</keyword>
<evidence type="ECO:0000256" key="9">
    <source>
        <dbReference type="ARBA" id="ARBA00049486"/>
    </source>
</evidence>
<comment type="pathway">
    <text evidence="1">Amino-acid biosynthesis; L-cysteine biosynthesis; L-cysteine from L-serine: step 1/2.</text>
</comment>
<dbReference type="InterPro" id="IPR001451">
    <property type="entry name" value="Hexapep"/>
</dbReference>
<dbReference type="NCBIfam" id="NF041874">
    <property type="entry name" value="EPS_EpsC"/>
    <property type="match status" value="1"/>
</dbReference>
<dbReference type="InterPro" id="IPR011004">
    <property type="entry name" value="Trimer_LpxA-like_sf"/>
</dbReference>
<evidence type="ECO:0000256" key="7">
    <source>
        <dbReference type="ARBA" id="ARBA00023192"/>
    </source>
</evidence>
<dbReference type="Pfam" id="PF00132">
    <property type="entry name" value="Hexapep"/>
    <property type="match status" value="1"/>
</dbReference>
<reference evidence="11 12" key="1">
    <citation type="submission" date="2022-01" db="EMBL/GenBank/DDBJ databases">
        <title>Collection of gut derived symbiotic bacterial strains cultured from healthy donors.</title>
        <authorList>
            <person name="Lin H."/>
            <person name="Kohout C."/>
            <person name="Waligurski E."/>
            <person name="Pamer E.G."/>
        </authorList>
    </citation>
    <scope>NUCLEOTIDE SEQUENCE [LARGE SCALE GENOMIC DNA]</scope>
    <source>
        <strain evidence="11 12">DFI.7.58</strain>
    </source>
</reference>
<keyword evidence="6 10" id="KW-0808">Transferase</keyword>
<dbReference type="PIRSF" id="PIRSF000441">
    <property type="entry name" value="CysE"/>
    <property type="match status" value="1"/>
</dbReference>
<organism evidence="11 12">
    <name type="scientific">Anaeromassilibacillus senegalensis</name>
    <dbReference type="NCBI Taxonomy" id="1673717"/>
    <lineage>
        <taxon>Bacteria</taxon>
        <taxon>Bacillati</taxon>
        <taxon>Bacillota</taxon>
        <taxon>Clostridia</taxon>
        <taxon>Eubacteriales</taxon>
        <taxon>Acutalibacteraceae</taxon>
        <taxon>Anaeromassilibacillus</taxon>
    </lineage>
</organism>
<evidence type="ECO:0000313" key="11">
    <source>
        <dbReference type="EMBL" id="MCG4611843.1"/>
    </source>
</evidence>
<dbReference type="InterPro" id="IPR042122">
    <property type="entry name" value="Ser_AcTrfase_N_sf"/>
</dbReference>
<evidence type="ECO:0000256" key="5">
    <source>
        <dbReference type="ARBA" id="ARBA00022605"/>
    </source>
</evidence>
<dbReference type="CDD" id="cd03354">
    <property type="entry name" value="LbH_SAT"/>
    <property type="match status" value="1"/>
</dbReference>
<comment type="similarity">
    <text evidence="2 10">Belongs to the transferase hexapeptide repeat family.</text>
</comment>
<evidence type="ECO:0000256" key="6">
    <source>
        <dbReference type="ARBA" id="ARBA00022679"/>
    </source>
</evidence>
<evidence type="ECO:0000256" key="10">
    <source>
        <dbReference type="PIRNR" id="PIRNR000441"/>
    </source>
</evidence>
<dbReference type="InterPro" id="IPR053376">
    <property type="entry name" value="Serine_acetyltransferase"/>
</dbReference>
<evidence type="ECO:0000256" key="2">
    <source>
        <dbReference type="ARBA" id="ARBA00007274"/>
    </source>
</evidence>
<dbReference type="GO" id="GO:0009001">
    <property type="term" value="F:serine O-acetyltransferase activity"/>
    <property type="evidence" value="ECO:0007669"/>
    <property type="project" value="UniProtKB-EC"/>
</dbReference>
<evidence type="ECO:0000256" key="8">
    <source>
        <dbReference type="ARBA" id="ARBA00023315"/>
    </source>
</evidence>
<evidence type="ECO:0000256" key="4">
    <source>
        <dbReference type="ARBA" id="ARBA00018522"/>
    </source>
</evidence>
<comment type="caution">
    <text evidence="11">The sequence shown here is derived from an EMBL/GenBank/DDBJ whole genome shotgun (WGS) entry which is preliminary data.</text>
</comment>
<keyword evidence="8 10" id="KW-0012">Acyltransferase</keyword>
<proteinExistence type="inferred from homology"/>
<dbReference type="PANTHER" id="PTHR42811">
    <property type="entry name" value="SERINE ACETYLTRANSFERASE"/>
    <property type="match status" value="1"/>
</dbReference>
<evidence type="ECO:0000256" key="3">
    <source>
        <dbReference type="ARBA" id="ARBA00013266"/>
    </source>
</evidence>
<gene>
    <name evidence="11" type="primary">cysE</name>
    <name evidence="11" type="ORF">L0P57_12980</name>
</gene>
<keyword evidence="7" id="KW-0198">Cysteine biosynthesis</keyword>
<name>A0ABS9MLZ5_9FIRM</name>
<dbReference type="Proteomes" id="UP001298681">
    <property type="component" value="Unassembled WGS sequence"/>
</dbReference>
<keyword evidence="5" id="KW-0028">Amino-acid biosynthesis</keyword>
<dbReference type="EC" id="2.3.1.30" evidence="3 10"/>
<accession>A0ABS9MLZ5</accession>